<evidence type="ECO:0000313" key="2">
    <source>
        <dbReference type="Proteomes" id="UP001168363"/>
    </source>
</evidence>
<dbReference type="EMBL" id="JAULSC010000026">
    <property type="protein sequence ID" value="MDO3397765.1"/>
    <property type="molecule type" value="Genomic_DNA"/>
</dbReference>
<dbReference type="Proteomes" id="UP001168363">
    <property type="component" value="Unassembled WGS sequence"/>
</dbReference>
<dbReference type="SUPFAM" id="SSF55961">
    <property type="entry name" value="Bet v1-like"/>
    <property type="match status" value="1"/>
</dbReference>
<gene>
    <name evidence="1" type="ORF">QWJ41_18700</name>
</gene>
<dbReference type="InterPro" id="IPR019587">
    <property type="entry name" value="Polyketide_cyclase/dehydratase"/>
</dbReference>
<comment type="caution">
    <text evidence="1">The sequence shown here is derived from an EMBL/GenBank/DDBJ whole genome shotgun (WGS) entry which is preliminary data.</text>
</comment>
<dbReference type="Pfam" id="PF10604">
    <property type="entry name" value="Polyketide_cyc2"/>
    <property type="match status" value="1"/>
</dbReference>
<dbReference type="RefSeq" id="WP_302709997.1">
    <property type="nucleotide sequence ID" value="NZ_JAULSC010000026.1"/>
</dbReference>
<keyword evidence="2" id="KW-1185">Reference proteome</keyword>
<dbReference type="Gene3D" id="3.30.530.20">
    <property type="match status" value="1"/>
</dbReference>
<proteinExistence type="predicted"/>
<dbReference type="CDD" id="cd08865">
    <property type="entry name" value="SRPBCC_10"/>
    <property type="match status" value="1"/>
</dbReference>
<reference evidence="1" key="1">
    <citation type="submission" date="2023-06" db="EMBL/GenBank/DDBJ databases">
        <title>Genome sequence of Nocardioides sp. SOB44.</title>
        <authorList>
            <person name="Zhang G."/>
        </authorList>
    </citation>
    <scope>NUCLEOTIDE SEQUENCE</scope>
    <source>
        <strain evidence="1">SOB44</strain>
    </source>
</reference>
<dbReference type="InterPro" id="IPR023393">
    <property type="entry name" value="START-like_dom_sf"/>
</dbReference>
<protein>
    <submittedName>
        <fullName evidence="1">SRPBCC family protein</fullName>
    </submittedName>
</protein>
<sequence length="144" mass="15990">MDVDVEVHTHIARPPQEVAAYAGDPGNAPQWYANIRSVEWRTPPPVALGSRMDFVARFLGRRLAYTYEVVELVPGERLVMRTSDGPFPMETTYTWAPEGEGTRMTLANRGRPSGFAGVSAPVMALAVRRATRKDLALLKAHLER</sequence>
<name>A0ABT8TUX9_9ACTN</name>
<evidence type="ECO:0000313" key="1">
    <source>
        <dbReference type="EMBL" id="MDO3397765.1"/>
    </source>
</evidence>
<organism evidence="1 2">
    <name type="scientific">Nocardioides cremeus</name>
    <dbReference type="NCBI Taxonomy" id="3058044"/>
    <lineage>
        <taxon>Bacteria</taxon>
        <taxon>Bacillati</taxon>
        <taxon>Actinomycetota</taxon>
        <taxon>Actinomycetes</taxon>
        <taxon>Propionibacteriales</taxon>
        <taxon>Nocardioidaceae</taxon>
        <taxon>Nocardioides</taxon>
    </lineage>
</organism>
<accession>A0ABT8TUX9</accession>